<organism evidence="2 3">
    <name type="scientific">Opacimonas viscosa</name>
    <dbReference type="NCBI Taxonomy" id="2961944"/>
    <lineage>
        <taxon>Bacteria</taxon>
        <taxon>Pseudomonadati</taxon>
        <taxon>Pseudomonadota</taxon>
        <taxon>Gammaproteobacteria</taxon>
        <taxon>Alteromonadales</taxon>
        <taxon>Alteromonadaceae</taxon>
        <taxon>Opacimonas</taxon>
    </lineage>
</organism>
<evidence type="ECO:0000313" key="3">
    <source>
        <dbReference type="Proteomes" id="UP001165413"/>
    </source>
</evidence>
<protein>
    <submittedName>
        <fullName evidence="2">YdcF family protein</fullName>
    </submittedName>
</protein>
<dbReference type="RefSeq" id="WP_254099852.1">
    <property type="nucleotide sequence ID" value="NZ_JANATA010000008.1"/>
</dbReference>
<gene>
    <name evidence="2" type="ORF">NLF92_06090</name>
</gene>
<accession>A0AA42BL65</accession>
<evidence type="ECO:0000313" key="2">
    <source>
        <dbReference type="EMBL" id="MCP3428513.1"/>
    </source>
</evidence>
<dbReference type="EMBL" id="JANATA010000008">
    <property type="protein sequence ID" value="MCP3428513.1"/>
    <property type="molecule type" value="Genomic_DNA"/>
</dbReference>
<dbReference type="AlphaFoldDB" id="A0AA42BL65"/>
<comment type="caution">
    <text evidence="2">The sequence shown here is derived from an EMBL/GenBank/DDBJ whole genome shotgun (WGS) entry which is preliminary data.</text>
</comment>
<dbReference type="Proteomes" id="UP001165413">
    <property type="component" value="Unassembled WGS sequence"/>
</dbReference>
<dbReference type="InterPro" id="IPR003848">
    <property type="entry name" value="DUF218"/>
</dbReference>
<feature type="domain" description="DUF218" evidence="1">
    <location>
        <begin position="36"/>
        <end position="197"/>
    </location>
</feature>
<reference evidence="2" key="1">
    <citation type="submission" date="2022-07" db="EMBL/GenBank/DDBJ databases">
        <title>Characterization of the Novel Bacterium Alteromonas immobilis LMIT006 and Alteromonas gregis LMIT007.</title>
        <authorList>
            <person name="Lin X."/>
        </authorList>
    </citation>
    <scope>NUCLEOTIDE SEQUENCE</scope>
    <source>
        <strain evidence="2">LMIT007</strain>
    </source>
</reference>
<keyword evidence="3" id="KW-1185">Reference proteome</keyword>
<evidence type="ECO:0000259" key="1">
    <source>
        <dbReference type="Pfam" id="PF02698"/>
    </source>
</evidence>
<proteinExistence type="predicted"/>
<name>A0AA42BL65_9ALTE</name>
<dbReference type="Pfam" id="PF02698">
    <property type="entry name" value="DUF218"/>
    <property type="match status" value="1"/>
</dbReference>
<dbReference type="CDD" id="cd06259">
    <property type="entry name" value="YdcF-like"/>
    <property type="match status" value="1"/>
</dbReference>
<sequence>MLCSQYWFSSWLLAPIEHQHQPYNINSPDLADIEQIFVLAGYYESRSTLPDHTRWPNASYKRNTTALFLHEKLQVPILITGGHFLSDKQVSYSEFSKVFFLDKGVAEEALIAVPHGHNTFTEISAVVEHLNQKRTLIISSATHIPRIELFLESIAPEADYVFFPVEYLSRKQLSFVVNPPALYALRSSQRAIYEYLALTYYTWFMPER</sequence>